<evidence type="ECO:0000259" key="12">
    <source>
        <dbReference type="Pfam" id="PF06750"/>
    </source>
</evidence>
<dbReference type="PRINTS" id="PR00864">
    <property type="entry name" value="PREPILNPTASE"/>
</dbReference>
<evidence type="ECO:0000256" key="6">
    <source>
        <dbReference type="ARBA" id="ARBA00022989"/>
    </source>
</evidence>
<sequence>MAGSLLTAIIYFFIFILGASIFSFVNVLIYRVPRKMPFGNERSICPSCGNTLKGYDMIPVLSWLILGGKCRFCRERISVRYPLVELLGGSLAVFALFWFGKEEDVTLFLLGRTALVVVLLGILTAVAFVDIEFMEIPNGFVMAVAVCAVIACFLFPEIGFTERLIGIAAVSVPLLLMALAIPGAFGGGDIKLMAAAGAFLGWKQVIVAILIAILTGGFYGMYLLAAKKKDRKEHFAFGPFLCVGIAVSVFAGSQLMEWYLSLLAV</sequence>
<comment type="catalytic activity">
    <reaction evidence="9">
        <text>Typically cleaves a -Gly-|-Phe- bond to release an N-terminal, basic peptide of 5-8 residues from type IV prepilin, and then N-methylates the new N-terminal amino group, the methyl donor being S-adenosyl-L-methionine.</text>
        <dbReference type="EC" id="3.4.23.43"/>
    </reaction>
</comment>
<comment type="similarity">
    <text evidence="2 8">Belongs to the peptidase A24 family.</text>
</comment>
<feature type="domain" description="Prepilin type IV endopeptidase peptidase" evidence="11">
    <location>
        <begin position="118"/>
        <end position="220"/>
    </location>
</feature>
<evidence type="ECO:0000313" key="14">
    <source>
        <dbReference type="Proteomes" id="UP001299546"/>
    </source>
</evidence>
<keyword evidence="9" id="KW-0489">Methyltransferase</keyword>
<dbReference type="Pfam" id="PF06750">
    <property type="entry name" value="A24_N_bact"/>
    <property type="match status" value="1"/>
</dbReference>
<evidence type="ECO:0000256" key="1">
    <source>
        <dbReference type="ARBA" id="ARBA00004429"/>
    </source>
</evidence>
<reference evidence="13 14" key="1">
    <citation type="submission" date="2021-10" db="EMBL/GenBank/DDBJ databases">
        <title>Collection of gut derived symbiotic bacterial strains cultured from healthy donors.</title>
        <authorList>
            <person name="Lin H."/>
            <person name="Littmann E."/>
            <person name="Kohout C."/>
            <person name="Pamer E.G."/>
        </authorList>
    </citation>
    <scope>NUCLEOTIDE SEQUENCE [LARGE SCALE GENOMIC DNA]</scope>
    <source>
        <strain evidence="13 14">DFI.1.165</strain>
    </source>
</reference>
<dbReference type="InterPro" id="IPR000045">
    <property type="entry name" value="Prepilin_IV_endopep_pep"/>
</dbReference>
<dbReference type="Pfam" id="PF01478">
    <property type="entry name" value="Peptidase_A24"/>
    <property type="match status" value="1"/>
</dbReference>
<dbReference type="EMBL" id="JAJCIS010000001">
    <property type="protein sequence ID" value="MCB7385971.1"/>
    <property type="molecule type" value="Genomic_DNA"/>
</dbReference>
<dbReference type="RefSeq" id="WP_066732010.1">
    <property type="nucleotide sequence ID" value="NZ_JAJCIQ010000001.1"/>
</dbReference>
<feature type="transmembrane region" description="Helical" evidence="10">
    <location>
        <begin position="81"/>
        <end position="99"/>
    </location>
</feature>
<evidence type="ECO:0000256" key="3">
    <source>
        <dbReference type="ARBA" id="ARBA00022475"/>
    </source>
</evidence>
<evidence type="ECO:0000256" key="2">
    <source>
        <dbReference type="ARBA" id="ARBA00005801"/>
    </source>
</evidence>
<dbReference type="PANTHER" id="PTHR30487:SF0">
    <property type="entry name" value="PREPILIN LEADER PEPTIDASE_N-METHYLTRANSFERASE-RELATED"/>
    <property type="match status" value="1"/>
</dbReference>
<evidence type="ECO:0000256" key="8">
    <source>
        <dbReference type="RuleBase" id="RU003793"/>
    </source>
</evidence>
<dbReference type="EC" id="2.1.1.-" evidence="9"/>
<proteinExistence type="inferred from homology"/>
<dbReference type="InterPro" id="IPR050882">
    <property type="entry name" value="Prepilin_peptidase/N-MTase"/>
</dbReference>
<accession>A0ABS8DC34</accession>
<evidence type="ECO:0000256" key="9">
    <source>
        <dbReference type="RuleBase" id="RU003794"/>
    </source>
</evidence>
<feature type="transmembrane region" description="Helical" evidence="10">
    <location>
        <begin position="205"/>
        <end position="225"/>
    </location>
</feature>
<keyword evidence="9" id="KW-0378">Hydrolase</keyword>
<keyword evidence="3" id="KW-1003">Cell membrane</keyword>
<feature type="transmembrane region" description="Helical" evidence="10">
    <location>
        <begin position="6"/>
        <end position="29"/>
    </location>
</feature>
<keyword evidence="6 10" id="KW-1133">Transmembrane helix</keyword>
<dbReference type="Gene3D" id="1.20.120.1220">
    <property type="match status" value="1"/>
</dbReference>
<keyword evidence="9" id="KW-0645">Protease</keyword>
<evidence type="ECO:0000313" key="13">
    <source>
        <dbReference type="EMBL" id="MCB7385971.1"/>
    </source>
</evidence>
<evidence type="ECO:0000256" key="10">
    <source>
        <dbReference type="SAM" id="Phobius"/>
    </source>
</evidence>
<keyword evidence="14" id="KW-1185">Reference proteome</keyword>
<dbReference type="Proteomes" id="UP001299546">
    <property type="component" value="Unassembled WGS sequence"/>
</dbReference>
<feature type="transmembrane region" description="Helical" evidence="10">
    <location>
        <begin position="140"/>
        <end position="158"/>
    </location>
</feature>
<keyword evidence="5 9" id="KW-0812">Transmembrane</keyword>
<feature type="domain" description="Prepilin peptidase A24 N-terminal" evidence="12">
    <location>
        <begin position="16"/>
        <end position="97"/>
    </location>
</feature>
<dbReference type="InterPro" id="IPR014032">
    <property type="entry name" value="Peptidase_A24A_bac"/>
</dbReference>
<feature type="transmembrane region" description="Helical" evidence="10">
    <location>
        <begin position="105"/>
        <end position="128"/>
    </location>
</feature>
<dbReference type="PANTHER" id="PTHR30487">
    <property type="entry name" value="TYPE 4 PREPILIN-LIKE PROTEINS LEADER PEPTIDE-PROCESSING ENZYME"/>
    <property type="match status" value="1"/>
</dbReference>
<feature type="transmembrane region" description="Helical" evidence="10">
    <location>
        <begin position="164"/>
        <end position="185"/>
    </location>
</feature>
<gene>
    <name evidence="13" type="ORF">LIZ65_01615</name>
</gene>
<evidence type="ECO:0000256" key="7">
    <source>
        <dbReference type="ARBA" id="ARBA00023136"/>
    </source>
</evidence>
<keyword evidence="4" id="KW-0997">Cell inner membrane</keyword>
<keyword evidence="7 10" id="KW-0472">Membrane</keyword>
<evidence type="ECO:0000256" key="4">
    <source>
        <dbReference type="ARBA" id="ARBA00022519"/>
    </source>
</evidence>
<dbReference type="InterPro" id="IPR010627">
    <property type="entry name" value="Prepilin_pept_A24_N"/>
</dbReference>
<keyword evidence="9" id="KW-0511">Multifunctional enzyme</keyword>
<name>A0ABS8DC34_9FIRM</name>
<organism evidence="13 14">
    <name type="scientific">Bariatricus massiliensis</name>
    <dbReference type="NCBI Taxonomy" id="1745713"/>
    <lineage>
        <taxon>Bacteria</taxon>
        <taxon>Bacillati</taxon>
        <taxon>Bacillota</taxon>
        <taxon>Clostridia</taxon>
        <taxon>Lachnospirales</taxon>
        <taxon>Lachnospiraceae</taxon>
        <taxon>Bariatricus</taxon>
    </lineage>
</organism>
<comment type="caution">
    <text evidence="13">The sequence shown here is derived from an EMBL/GenBank/DDBJ whole genome shotgun (WGS) entry which is preliminary data.</text>
</comment>
<comment type="subcellular location">
    <subcellularLocation>
        <location evidence="1">Cell inner membrane</location>
        <topology evidence="1">Multi-pass membrane protein</topology>
    </subcellularLocation>
    <subcellularLocation>
        <location evidence="9">Cell membrane</location>
        <topology evidence="9">Multi-pass membrane protein</topology>
    </subcellularLocation>
</comment>
<dbReference type="EC" id="3.4.23.43" evidence="9"/>
<feature type="transmembrane region" description="Helical" evidence="10">
    <location>
        <begin position="237"/>
        <end position="260"/>
    </location>
</feature>
<evidence type="ECO:0000259" key="11">
    <source>
        <dbReference type="Pfam" id="PF01478"/>
    </source>
</evidence>
<evidence type="ECO:0000256" key="5">
    <source>
        <dbReference type="ARBA" id="ARBA00022692"/>
    </source>
</evidence>
<protein>
    <recommendedName>
        <fullName evidence="9">Prepilin leader peptidase/N-methyltransferase</fullName>
        <ecNumber evidence="9">2.1.1.-</ecNumber>
        <ecNumber evidence="9">3.4.23.43</ecNumber>
    </recommendedName>
</protein>
<keyword evidence="9" id="KW-0808">Transferase</keyword>
<comment type="function">
    <text evidence="9">Plays an essential role in type IV pili and type II pseudopili formation by proteolytically removing the leader sequence from substrate proteins and subsequently monomethylating the alpha-amino group of the newly exposed N-terminal phenylalanine.</text>
</comment>